<keyword evidence="1 3" id="KW-0808">Transferase</keyword>
<dbReference type="PIRSF" id="PIRSF000441">
    <property type="entry name" value="CysE"/>
    <property type="match status" value="1"/>
</dbReference>
<evidence type="ECO:0000256" key="1">
    <source>
        <dbReference type="ARBA" id="ARBA00022679"/>
    </source>
</evidence>
<name>A0A1B8H129_9GAMM</name>
<evidence type="ECO:0000256" key="2">
    <source>
        <dbReference type="ARBA" id="ARBA00023315"/>
    </source>
</evidence>
<dbReference type="PANTHER" id="PTHR42811">
    <property type="entry name" value="SERINE ACETYLTRANSFERASE"/>
    <property type="match status" value="1"/>
</dbReference>
<keyword evidence="5" id="KW-1185">Reference proteome</keyword>
<evidence type="ECO:0000256" key="3">
    <source>
        <dbReference type="PIRNR" id="PIRNR000441"/>
    </source>
</evidence>
<dbReference type="GO" id="GO:0006535">
    <property type="term" value="P:cysteine biosynthetic process from serine"/>
    <property type="evidence" value="ECO:0007669"/>
    <property type="project" value="InterPro"/>
</dbReference>
<dbReference type="SUPFAM" id="SSF51161">
    <property type="entry name" value="Trimeric LpxA-like enzymes"/>
    <property type="match status" value="1"/>
</dbReference>
<dbReference type="Proteomes" id="UP000092377">
    <property type="component" value="Unassembled WGS sequence"/>
</dbReference>
<evidence type="ECO:0000313" key="4">
    <source>
        <dbReference type="EMBL" id="OBU02763.1"/>
    </source>
</evidence>
<dbReference type="GO" id="GO:0009001">
    <property type="term" value="F:serine O-acetyltransferase activity"/>
    <property type="evidence" value="ECO:0007669"/>
    <property type="project" value="UniProtKB-EC"/>
</dbReference>
<dbReference type="CDD" id="cd03354">
    <property type="entry name" value="LbH_SAT"/>
    <property type="match status" value="1"/>
</dbReference>
<gene>
    <name evidence="4" type="ORF">AYY18_12255</name>
</gene>
<keyword evidence="2 3" id="KW-0012">Acyltransferase</keyword>
<reference evidence="5" key="1">
    <citation type="submission" date="2016-06" db="EMBL/GenBank/DDBJ databases">
        <authorList>
            <person name="Butler K."/>
        </authorList>
    </citation>
    <scope>NUCLEOTIDE SEQUENCE [LARGE SCALE GENOMIC DNA]</scope>
    <source>
        <strain evidence="5">GCSL-Mp20</strain>
    </source>
</reference>
<organism evidence="4 5">
    <name type="scientific">Morganella psychrotolerans</name>
    <dbReference type="NCBI Taxonomy" id="368603"/>
    <lineage>
        <taxon>Bacteria</taxon>
        <taxon>Pseudomonadati</taxon>
        <taxon>Pseudomonadota</taxon>
        <taxon>Gammaproteobacteria</taxon>
        <taxon>Enterobacterales</taxon>
        <taxon>Morganellaceae</taxon>
        <taxon>Morganella</taxon>
    </lineage>
</organism>
<dbReference type="InterPro" id="IPR045304">
    <property type="entry name" value="LbH_SAT"/>
</dbReference>
<dbReference type="InterPro" id="IPR005881">
    <property type="entry name" value="Ser_O-AcTrfase"/>
</dbReference>
<dbReference type="Gene3D" id="2.160.10.10">
    <property type="entry name" value="Hexapeptide repeat proteins"/>
    <property type="match status" value="1"/>
</dbReference>
<proteinExistence type="inferred from homology"/>
<sequence>MNMTEYEKLKNYLVLEVIGTGTNKEFSWLRAVRRYYRNPKVRYIFWWRIASFLHEKGTKHTRKIASSINYRITNKWGTEIELGAKIAPGISFAHHNGIVISKISIIGKNFHIRQNTTIGATGSLPYQFIKIGDNVEVGANSCIIGEKLTIGDNVIVGAMSFINKDIPDNCTCYTKKENIVTIRQSDTIPSA</sequence>
<accession>A0A1B8H129</accession>
<dbReference type="InterPro" id="IPR011004">
    <property type="entry name" value="Trimer_LpxA-like_sf"/>
</dbReference>
<dbReference type="EMBL" id="LZEY01000060">
    <property type="protein sequence ID" value="OBU02763.1"/>
    <property type="molecule type" value="Genomic_DNA"/>
</dbReference>
<dbReference type="EC" id="2.3.1.30" evidence="3"/>
<protein>
    <recommendedName>
        <fullName evidence="3">Serine acetyltransferase</fullName>
        <ecNumber evidence="3">2.3.1.30</ecNumber>
    </recommendedName>
</protein>
<evidence type="ECO:0000313" key="5">
    <source>
        <dbReference type="Proteomes" id="UP000092377"/>
    </source>
</evidence>
<comment type="caution">
    <text evidence="4">The sequence shown here is derived from an EMBL/GenBank/DDBJ whole genome shotgun (WGS) entry which is preliminary data.</text>
</comment>
<comment type="similarity">
    <text evidence="3">Belongs to the transferase hexapeptide repeat family.</text>
</comment>
<dbReference type="AlphaFoldDB" id="A0A1B8H129"/>
<dbReference type="GO" id="GO:0005737">
    <property type="term" value="C:cytoplasm"/>
    <property type="evidence" value="ECO:0007669"/>
    <property type="project" value="InterPro"/>
</dbReference>
<comment type="catalytic activity">
    <reaction evidence="3">
        <text>L-serine + acetyl-CoA = O-acetyl-L-serine + CoA</text>
        <dbReference type="Rhea" id="RHEA:24560"/>
        <dbReference type="ChEBI" id="CHEBI:33384"/>
        <dbReference type="ChEBI" id="CHEBI:57287"/>
        <dbReference type="ChEBI" id="CHEBI:57288"/>
        <dbReference type="ChEBI" id="CHEBI:58340"/>
        <dbReference type="EC" id="2.3.1.30"/>
    </reaction>
</comment>